<evidence type="ECO:0000313" key="3">
    <source>
        <dbReference type="EMBL" id="BAD11551.1"/>
    </source>
</evidence>
<sequence length="153" mass="15308">MDLKGKGSGGGARVDLEFITARSSGWGSDPPTSSRSERRLQAPERIWRRPALEKNGSWWRSLRLAWAGGVVGGGAGRDGGVGGGRPAGSGKGGGWPAVGGGGLPSCPLLASPPLDRHASPPAPAVSEGGEAAAALAGPACHRAVAPPLLPRQL</sequence>
<feature type="compositionally biased region" description="Low complexity" evidence="1">
    <location>
        <begin position="104"/>
        <end position="113"/>
    </location>
</feature>
<proteinExistence type="predicted"/>
<reference evidence="3" key="1">
    <citation type="submission" date="2001-07" db="EMBL/GenBank/DDBJ databases">
        <title>Oryza sativa nipponbare(GA3) genomic DNA, chromosome 8, BAC clone:OJ1119_C05.</title>
        <authorList>
            <person name="Sasaki T."/>
            <person name="Matsumoto T."/>
            <person name="Yamamoto K."/>
        </authorList>
    </citation>
    <scope>NUCLEOTIDE SEQUENCE</scope>
</reference>
<dbReference type="EMBL" id="AP003875">
    <property type="protein sequence ID" value="BAD11551.1"/>
    <property type="molecule type" value="Genomic_DNA"/>
</dbReference>
<dbReference type="Proteomes" id="UP000000763">
    <property type="component" value="Chromosome 8"/>
</dbReference>
<evidence type="ECO:0000313" key="2">
    <source>
        <dbReference type="EMBL" id="BAD05339.1"/>
    </source>
</evidence>
<dbReference type="EMBL" id="AP004565">
    <property type="protein sequence ID" value="BAD05339.1"/>
    <property type="molecule type" value="Genomic_DNA"/>
</dbReference>
<gene>
    <name evidence="3" type="ORF">OJ1119_C05.13</name>
    <name evidence="2" type="ORF">P0486F07.42</name>
</gene>
<evidence type="ECO:0000256" key="1">
    <source>
        <dbReference type="SAM" id="MobiDB-lite"/>
    </source>
</evidence>
<accession>Q6ZCE8</accession>
<feature type="compositionally biased region" description="Gly residues" evidence="1">
    <location>
        <begin position="73"/>
        <end position="103"/>
    </location>
</feature>
<dbReference type="AlphaFoldDB" id="Q6ZCE8"/>
<reference evidence="4" key="3">
    <citation type="journal article" date="2005" name="Nature">
        <title>The map-based sequence of the rice genome.</title>
        <authorList>
            <consortium name="International rice genome sequencing project (IRGSP)"/>
            <person name="Matsumoto T."/>
            <person name="Wu J."/>
            <person name="Kanamori H."/>
            <person name="Katayose Y."/>
            <person name="Fujisawa M."/>
            <person name="Namiki N."/>
            <person name="Mizuno H."/>
            <person name="Yamamoto K."/>
            <person name="Antonio B.A."/>
            <person name="Baba T."/>
            <person name="Sakata K."/>
            <person name="Nagamura Y."/>
            <person name="Aoki H."/>
            <person name="Arikawa K."/>
            <person name="Arita K."/>
            <person name="Bito T."/>
            <person name="Chiden Y."/>
            <person name="Fujitsuka N."/>
            <person name="Fukunaka R."/>
            <person name="Hamada M."/>
            <person name="Harada C."/>
            <person name="Hayashi A."/>
            <person name="Hijishita S."/>
            <person name="Honda M."/>
            <person name="Hosokawa S."/>
            <person name="Ichikawa Y."/>
            <person name="Idonuma A."/>
            <person name="Iijima M."/>
            <person name="Ikeda M."/>
            <person name="Ikeno M."/>
            <person name="Ito K."/>
            <person name="Ito S."/>
            <person name="Ito T."/>
            <person name="Ito Y."/>
            <person name="Ito Y."/>
            <person name="Iwabuchi A."/>
            <person name="Kamiya K."/>
            <person name="Karasawa W."/>
            <person name="Kurita K."/>
            <person name="Katagiri S."/>
            <person name="Kikuta A."/>
            <person name="Kobayashi H."/>
            <person name="Kobayashi N."/>
            <person name="Machita K."/>
            <person name="Maehara T."/>
            <person name="Masukawa M."/>
            <person name="Mizubayashi T."/>
            <person name="Mukai Y."/>
            <person name="Nagasaki H."/>
            <person name="Nagata Y."/>
            <person name="Naito S."/>
            <person name="Nakashima M."/>
            <person name="Nakama Y."/>
            <person name="Nakamichi Y."/>
            <person name="Nakamura M."/>
            <person name="Meguro A."/>
            <person name="Negishi M."/>
            <person name="Ohta I."/>
            <person name="Ohta T."/>
            <person name="Okamoto M."/>
            <person name="Ono N."/>
            <person name="Saji S."/>
            <person name="Sakaguchi M."/>
            <person name="Sakai K."/>
            <person name="Shibata M."/>
            <person name="Shimokawa T."/>
            <person name="Song J."/>
            <person name="Takazaki Y."/>
            <person name="Terasawa K."/>
            <person name="Tsugane M."/>
            <person name="Tsuji K."/>
            <person name="Ueda S."/>
            <person name="Waki K."/>
            <person name="Yamagata H."/>
            <person name="Yamamoto M."/>
            <person name="Yamamoto S."/>
            <person name="Yamane H."/>
            <person name="Yoshiki S."/>
            <person name="Yoshihara R."/>
            <person name="Yukawa K."/>
            <person name="Zhong H."/>
            <person name="Yano M."/>
            <person name="Yuan Q."/>
            <person name="Ouyang S."/>
            <person name="Liu J."/>
            <person name="Jones K.M."/>
            <person name="Gansberger K."/>
            <person name="Moffat K."/>
            <person name="Hill J."/>
            <person name="Bera J."/>
            <person name="Fadrosh D."/>
            <person name="Jin S."/>
            <person name="Johri S."/>
            <person name="Kim M."/>
            <person name="Overton L."/>
            <person name="Reardon M."/>
            <person name="Tsitrin T."/>
            <person name="Vuong H."/>
            <person name="Weaver B."/>
            <person name="Ciecko A."/>
            <person name="Tallon L."/>
            <person name="Jackson J."/>
            <person name="Pai G."/>
            <person name="Aken S.V."/>
            <person name="Utterback T."/>
            <person name="Reidmuller S."/>
            <person name="Feldblyum T."/>
            <person name="Hsiao J."/>
            <person name="Zismann V."/>
            <person name="Iobst S."/>
            <person name="de Vazeille A.R."/>
            <person name="Buell C.R."/>
            <person name="Ying K."/>
            <person name="Li Y."/>
            <person name="Lu T."/>
            <person name="Huang Y."/>
            <person name="Zhao Q."/>
            <person name="Feng Q."/>
            <person name="Zhang L."/>
            <person name="Zhu J."/>
            <person name="Weng Q."/>
            <person name="Mu J."/>
            <person name="Lu Y."/>
            <person name="Fan D."/>
            <person name="Liu Y."/>
            <person name="Guan J."/>
            <person name="Zhang Y."/>
            <person name="Yu S."/>
            <person name="Liu X."/>
            <person name="Zhang Y."/>
            <person name="Hong G."/>
            <person name="Han B."/>
            <person name="Choisne N."/>
            <person name="Demange N."/>
            <person name="Orjeda G."/>
            <person name="Samain S."/>
            <person name="Cattolico L."/>
            <person name="Pelletier E."/>
            <person name="Couloux A."/>
            <person name="Segurens B."/>
            <person name="Wincker P."/>
            <person name="D'Hont A."/>
            <person name="Scarpelli C."/>
            <person name="Weissenbach J."/>
            <person name="Salanoubat M."/>
            <person name="Quetier F."/>
            <person name="Yu Y."/>
            <person name="Kim H.R."/>
            <person name="Rambo T."/>
            <person name="Currie J."/>
            <person name="Collura K."/>
            <person name="Luo M."/>
            <person name="Yang T."/>
            <person name="Ammiraju J.S.S."/>
            <person name="Engler F."/>
            <person name="Soderlund C."/>
            <person name="Wing R.A."/>
            <person name="Palmer L.E."/>
            <person name="de la Bastide M."/>
            <person name="Spiegel L."/>
            <person name="Nascimento L."/>
            <person name="Zutavern T."/>
            <person name="O'Shaughnessy A."/>
            <person name="Dike S."/>
            <person name="Dedhia N."/>
            <person name="Preston R."/>
            <person name="Balija V."/>
            <person name="McCombie W.R."/>
            <person name="Chow T."/>
            <person name="Chen H."/>
            <person name="Chung M."/>
            <person name="Chen C."/>
            <person name="Shaw J."/>
            <person name="Wu H."/>
            <person name="Hsiao K."/>
            <person name="Chao Y."/>
            <person name="Chu M."/>
            <person name="Cheng C."/>
            <person name="Hour A."/>
            <person name="Lee P."/>
            <person name="Lin S."/>
            <person name="Lin Y."/>
            <person name="Liou J."/>
            <person name="Liu S."/>
            <person name="Hsing Y."/>
            <person name="Raghuvanshi S."/>
            <person name="Mohanty A."/>
            <person name="Bharti A.K."/>
            <person name="Gaur A."/>
            <person name="Gupta V."/>
            <person name="Kumar D."/>
            <person name="Ravi V."/>
            <person name="Vij S."/>
            <person name="Kapur A."/>
            <person name="Khurana P."/>
            <person name="Khurana P."/>
            <person name="Khurana J.P."/>
            <person name="Tyagi A.K."/>
            <person name="Gaikwad K."/>
            <person name="Singh A."/>
            <person name="Dalal V."/>
            <person name="Srivastava S."/>
            <person name="Dixit A."/>
            <person name="Pal A.K."/>
            <person name="Ghazi I.A."/>
            <person name="Yadav M."/>
            <person name="Pandit A."/>
            <person name="Bhargava A."/>
            <person name="Sureshbabu K."/>
            <person name="Batra K."/>
            <person name="Sharma T.R."/>
            <person name="Mohapatra T."/>
            <person name="Singh N.K."/>
            <person name="Messing J."/>
            <person name="Nelson A.B."/>
            <person name="Fuks G."/>
            <person name="Kavchok S."/>
            <person name="Keizer G."/>
            <person name="Linton E."/>
            <person name="Llaca V."/>
            <person name="Song R."/>
            <person name="Tanyolac B."/>
            <person name="Young S."/>
            <person name="Ho-Il K."/>
            <person name="Hahn J.H."/>
            <person name="Sangsakoo G."/>
            <person name="Vanavichit A."/>
            <person name="de Mattos Luiz.A.T."/>
            <person name="Zimmer P.D."/>
            <person name="Malone G."/>
            <person name="Dellagostin O."/>
            <person name="de Oliveira A.C."/>
            <person name="Bevan M."/>
            <person name="Bancroft I."/>
            <person name="Minx P."/>
            <person name="Cordum H."/>
            <person name="Wilson R."/>
            <person name="Cheng Z."/>
            <person name="Jin W."/>
            <person name="Jiang J."/>
            <person name="Leong S.A."/>
            <person name="Iwama H."/>
            <person name="Gojobori T."/>
            <person name="Itoh T."/>
            <person name="Niimura Y."/>
            <person name="Fujii Y."/>
            <person name="Habara T."/>
            <person name="Sakai H."/>
            <person name="Sato Y."/>
            <person name="Wilson G."/>
            <person name="Kumar K."/>
            <person name="McCouch S."/>
            <person name="Juretic N."/>
            <person name="Hoen D."/>
            <person name="Wright S."/>
            <person name="Bruskiewich R."/>
            <person name="Bureau T."/>
            <person name="Miyao A."/>
            <person name="Hirochika H."/>
            <person name="Nishikawa T."/>
            <person name="Kadowaki K."/>
            <person name="Sugiura M."/>
            <person name="Burr B."/>
            <person name="Sasaki T."/>
        </authorList>
    </citation>
    <scope>NUCLEOTIDE SEQUENCE [LARGE SCALE GENOMIC DNA]</scope>
    <source>
        <strain evidence="4">cv. Nipponbare</strain>
    </source>
</reference>
<feature type="compositionally biased region" description="Polar residues" evidence="1">
    <location>
        <begin position="21"/>
        <end position="34"/>
    </location>
</feature>
<evidence type="ECO:0000313" key="4">
    <source>
        <dbReference type="Proteomes" id="UP000000763"/>
    </source>
</evidence>
<name>Q6ZCE8_ORYSJ</name>
<feature type="compositionally biased region" description="Basic and acidic residues" evidence="1">
    <location>
        <begin position="35"/>
        <end position="45"/>
    </location>
</feature>
<protein>
    <submittedName>
        <fullName evidence="2">Uncharacterized protein</fullName>
    </submittedName>
</protein>
<feature type="region of interest" description="Disordered" evidence="1">
    <location>
        <begin position="73"/>
        <end position="135"/>
    </location>
</feature>
<feature type="region of interest" description="Disordered" evidence="1">
    <location>
        <begin position="20"/>
        <end position="45"/>
    </location>
</feature>
<reference evidence="4" key="4">
    <citation type="journal article" date="2008" name="Nucleic Acids Res.">
        <title>The rice annotation project database (RAP-DB): 2008 update.</title>
        <authorList>
            <consortium name="The rice annotation project (RAP)"/>
        </authorList>
    </citation>
    <scope>GENOME REANNOTATION</scope>
    <source>
        <strain evidence="4">cv. Nipponbare</strain>
    </source>
</reference>
<feature type="compositionally biased region" description="Low complexity" evidence="1">
    <location>
        <begin position="124"/>
        <end position="135"/>
    </location>
</feature>
<organism evidence="2 4">
    <name type="scientific">Oryza sativa subsp. japonica</name>
    <name type="common">Rice</name>
    <dbReference type="NCBI Taxonomy" id="39947"/>
    <lineage>
        <taxon>Eukaryota</taxon>
        <taxon>Viridiplantae</taxon>
        <taxon>Streptophyta</taxon>
        <taxon>Embryophyta</taxon>
        <taxon>Tracheophyta</taxon>
        <taxon>Spermatophyta</taxon>
        <taxon>Magnoliopsida</taxon>
        <taxon>Liliopsida</taxon>
        <taxon>Poales</taxon>
        <taxon>Poaceae</taxon>
        <taxon>BOP clade</taxon>
        <taxon>Oryzoideae</taxon>
        <taxon>Oryzeae</taxon>
        <taxon>Oryzinae</taxon>
        <taxon>Oryza</taxon>
        <taxon>Oryza sativa</taxon>
    </lineage>
</organism>
<reference evidence="2" key="2">
    <citation type="submission" date="2001-12" db="EMBL/GenBank/DDBJ databases">
        <title>Oryza sativa nipponbare(GA3) genomic DNA, chromosome 8, PAC clone:P0486F07.</title>
        <authorList>
            <person name="Sasaki T."/>
            <person name="Matsumoto T."/>
            <person name="Yamamoto K."/>
        </authorList>
    </citation>
    <scope>NUCLEOTIDE SEQUENCE</scope>
</reference>